<dbReference type="EMBL" id="UOES01000349">
    <property type="protein sequence ID" value="VAW28109.1"/>
    <property type="molecule type" value="Genomic_DNA"/>
</dbReference>
<evidence type="ECO:0000313" key="1">
    <source>
        <dbReference type="EMBL" id="VAW28109.1"/>
    </source>
</evidence>
<gene>
    <name evidence="1" type="ORF">MNBD_BACTEROID06-986</name>
</gene>
<organism evidence="1">
    <name type="scientific">hydrothermal vent metagenome</name>
    <dbReference type="NCBI Taxonomy" id="652676"/>
    <lineage>
        <taxon>unclassified sequences</taxon>
        <taxon>metagenomes</taxon>
        <taxon>ecological metagenomes</taxon>
    </lineage>
</organism>
<feature type="non-terminal residue" evidence="1">
    <location>
        <position position="1"/>
    </location>
</feature>
<name>A0A3B0UTV7_9ZZZZ</name>
<accession>A0A3B0UTV7</accession>
<protein>
    <submittedName>
        <fullName evidence="1">Uncharacterized protein</fullName>
    </submittedName>
</protein>
<proteinExistence type="predicted"/>
<reference evidence="1" key="1">
    <citation type="submission" date="2018-06" db="EMBL/GenBank/DDBJ databases">
        <authorList>
            <person name="Zhirakovskaya E."/>
        </authorList>
    </citation>
    <scope>NUCLEOTIDE SEQUENCE</scope>
</reference>
<sequence length="205" mass="24336">HTCDDYIFCWAGWFHYFKKHWNFKLPFNIYFVNENLDVDFNGIEQIKTGSGEWSVRLKKALKQIPEKNVFYLQEDVWLQDSIDIEKYFFVFLNLSLDRLQLSPTDSTYTLFSKFKIENVVLRKFAKRSNYLISHQPSIWKKSFLIGCLDKSESPWENEIEGTKRLRTNSRSFSIYLSVVNWYTAISRQGKLTPEGLVLEKNILSS</sequence>
<dbReference type="AlphaFoldDB" id="A0A3B0UTV7"/>